<evidence type="ECO:0000313" key="2">
    <source>
        <dbReference type="Proteomes" id="UP001519460"/>
    </source>
</evidence>
<gene>
    <name evidence="1" type="ORF">BaRGS_00033278</name>
</gene>
<proteinExistence type="predicted"/>
<keyword evidence="2" id="KW-1185">Reference proteome</keyword>
<organism evidence="1 2">
    <name type="scientific">Batillaria attramentaria</name>
    <dbReference type="NCBI Taxonomy" id="370345"/>
    <lineage>
        <taxon>Eukaryota</taxon>
        <taxon>Metazoa</taxon>
        <taxon>Spiralia</taxon>
        <taxon>Lophotrochozoa</taxon>
        <taxon>Mollusca</taxon>
        <taxon>Gastropoda</taxon>
        <taxon>Caenogastropoda</taxon>
        <taxon>Sorbeoconcha</taxon>
        <taxon>Cerithioidea</taxon>
        <taxon>Batillariidae</taxon>
        <taxon>Batillaria</taxon>
    </lineage>
</organism>
<dbReference type="Proteomes" id="UP001519460">
    <property type="component" value="Unassembled WGS sequence"/>
</dbReference>
<evidence type="ECO:0000313" key="1">
    <source>
        <dbReference type="EMBL" id="KAK7475459.1"/>
    </source>
</evidence>
<accession>A0ABD0JKD1</accession>
<name>A0ABD0JKD1_9CAEN</name>
<dbReference type="EMBL" id="JACVVK020000405">
    <property type="protein sequence ID" value="KAK7475459.1"/>
    <property type="molecule type" value="Genomic_DNA"/>
</dbReference>
<reference evidence="1 2" key="1">
    <citation type="journal article" date="2023" name="Sci. Data">
        <title>Genome assembly of the Korean intertidal mud-creeper Batillaria attramentaria.</title>
        <authorList>
            <person name="Patra A.K."/>
            <person name="Ho P.T."/>
            <person name="Jun S."/>
            <person name="Lee S.J."/>
            <person name="Kim Y."/>
            <person name="Won Y.J."/>
        </authorList>
    </citation>
    <scope>NUCLEOTIDE SEQUENCE [LARGE SCALE GENOMIC DNA]</scope>
    <source>
        <strain evidence="1">Wonlab-2016</strain>
    </source>
</reference>
<comment type="caution">
    <text evidence="1">The sequence shown here is derived from an EMBL/GenBank/DDBJ whole genome shotgun (WGS) entry which is preliminary data.</text>
</comment>
<protein>
    <submittedName>
        <fullName evidence="1">Uncharacterized protein</fullName>
    </submittedName>
</protein>
<dbReference type="AlphaFoldDB" id="A0ABD0JKD1"/>
<sequence>MATWSMREQCRCRRQGLTLGQRHNSPCPVTRSKLLIHRYDTASQRLLHAVALSQTTHKLHWSRRWHCWVRSQSVEMLAQLLSVQNALFCGTQQKDELNKVSIRAPKSEW</sequence>